<accession>A0AA38WCP1</accession>
<evidence type="ECO:0000256" key="4">
    <source>
        <dbReference type="ARBA" id="ARBA00022989"/>
    </source>
</evidence>
<dbReference type="InterPro" id="IPR046956">
    <property type="entry name" value="RLP23-like"/>
</dbReference>
<keyword evidence="2" id="KW-0812">Transmembrane</keyword>
<reference evidence="7" key="1">
    <citation type="submission" date="2023-03" db="EMBL/GenBank/DDBJ databases">
        <title>Chromosome-scale reference genome and RAD-based genetic map of yellow starthistle (Centaurea solstitialis) reveal putative structural variation and QTLs associated with invader traits.</title>
        <authorList>
            <person name="Reatini B."/>
            <person name="Cang F.A."/>
            <person name="Jiang Q."/>
            <person name="Mckibben M.T.W."/>
            <person name="Barker M.S."/>
            <person name="Rieseberg L.H."/>
            <person name="Dlugosch K.M."/>
        </authorList>
    </citation>
    <scope>NUCLEOTIDE SEQUENCE</scope>
    <source>
        <strain evidence="7">CAN-66</strain>
        <tissue evidence="7">Leaf</tissue>
    </source>
</reference>
<evidence type="ECO:0000256" key="6">
    <source>
        <dbReference type="ARBA" id="ARBA00023180"/>
    </source>
</evidence>
<dbReference type="InterPro" id="IPR001611">
    <property type="entry name" value="Leu-rich_rpt"/>
</dbReference>
<organism evidence="7 8">
    <name type="scientific">Centaurea solstitialis</name>
    <name type="common">yellow star-thistle</name>
    <dbReference type="NCBI Taxonomy" id="347529"/>
    <lineage>
        <taxon>Eukaryota</taxon>
        <taxon>Viridiplantae</taxon>
        <taxon>Streptophyta</taxon>
        <taxon>Embryophyta</taxon>
        <taxon>Tracheophyta</taxon>
        <taxon>Spermatophyta</taxon>
        <taxon>Magnoliopsida</taxon>
        <taxon>eudicotyledons</taxon>
        <taxon>Gunneridae</taxon>
        <taxon>Pentapetalae</taxon>
        <taxon>asterids</taxon>
        <taxon>campanulids</taxon>
        <taxon>Asterales</taxon>
        <taxon>Asteraceae</taxon>
        <taxon>Carduoideae</taxon>
        <taxon>Cardueae</taxon>
        <taxon>Centaureinae</taxon>
        <taxon>Centaurea</taxon>
    </lineage>
</organism>
<keyword evidence="4" id="KW-1133">Transmembrane helix</keyword>
<dbReference type="PANTHER" id="PTHR48063:SF103">
    <property type="entry name" value="LEUCINE-RICH RECEPTOR-LIKE KINASE FAMILY PROTEIN"/>
    <property type="match status" value="1"/>
</dbReference>
<gene>
    <name evidence="7" type="ORF">OSB04_011181</name>
</gene>
<dbReference type="PROSITE" id="PS51450">
    <property type="entry name" value="LRR"/>
    <property type="match status" value="1"/>
</dbReference>
<comment type="caution">
    <text evidence="7">The sequence shown here is derived from an EMBL/GenBank/DDBJ whole genome shotgun (WGS) entry which is preliminary data.</text>
</comment>
<name>A0AA38WCP1_9ASTR</name>
<keyword evidence="3" id="KW-0732">Signal</keyword>
<keyword evidence="6" id="KW-0325">Glycoprotein</keyword>
<dbReference type="Pfam" id="PF00560">
    <property type="entry name" value="LRR_1"/>
    <property type="match status" value="2"/>
</dbReference>
<evidence type="ECO:0000313" key="7">
    <source>
        <dbReference type="EMBL" id="KAJ9556567.1"/>
    </source>
</evidence>
<evidence type="ECO:0000256" key="3">
    <source>
        <dbReference type="ARBA" id="ARBA00022729"/>
    </source>
</evidence>
<comment type="subcellular location">
    <subcellularLocation>
        <location evidence="1">Membrane</location>
        <topology evidence="1">Single-pass type I membrane protein</topology>
    </subcellularLocation>
</comment>
<dbReference type="EMBL" id="JARYMX010000003">
    <property type="protein sequence ID" value="KAJ9556567.1"/>
    <property type="molecule type" value="Genomic_DNA"/>
</dbReference>
<evidence type="ECO:0000313" key="8">
    <source>
        <dbReference type="Proteomes" id="UP001172457"/>
    </source>
</evidence>
<dbReference type="GO" id="GO:0016020">
    <property type="term" value="C:membrane"/>
    <property type="evidence" value="ECO:0007669"/>
    <property type="project" value="UniProtKB-SubCell"/>
</dbReference>
<keyword evidence="8" id="KW-1185">Reference proteome</keyword>
<dbReference type="Proteomes" id="UP001172457">
    <property type="component" value="Chromosome 3"/>
</dbReference>
<evidence type="ECO:0000256" key="5">
    <source>
        <dbReference type="ARBA" id="ARBA00023136"/>
    </source>
</evidence>
<dbReference type="Gene3D" id="3.80.10.10">
    <property type="entry name" value="Ribonuclease Inhibitor"/>
    <property type="match status" value="1"/>
</dbReference>
<evidence type="ECO:0000256" key="2">
    <source>
        <dbReference type="ARBA" id="ARBA00022692"/>
    </source>
</evidence>
<protein>
    <submittedName>
        <fullName evidence="7">Uncharacterized protein</fullName>
    </submittedName>
</protein>
<dbReference type="AlphaFoldDB" id="A0AA38WCP1"/>
<keyword evidence="5" id="KW-0472">Membrane</keyword>
<sequence>MPRSPPPPHTVVWRFVLDRHHHHHKLVVRWLQSTTAATTNCGAAVVVALCGQPRPPPVVVSPAVVYGGQVVCGTIPKSIGYLSQLEYLDLSYNYLVGNIPSEFGNITNLQDLLLGNWYGSSSVLEIENLDWLSNLSHLQNLQIHEISFAKTNYRMNIIFSLPKLSTLSLPGCHLSEVMYPYYSSVNFSSSSIEYLYLGNNNLNSSMYRWLFPLTSNKLVYLDLSGNMLDGIPKYLGNLCSLTTLRFNENSVVVNFPEFISNLSGCTSVTLHVLYAMNSQFIGSLSDEI</sequence>
<dbReference type="SUPFAM" id="SSF52058">
    <property type="entry name" value="L domain-like"/>
    <property type="match status" value="1"/>
</dbReference>
<evidence type="ECO:0000256" key="1">
    <source>
        <dbReference type="ARBA" id="ARBA00004479"/>
    </source>
</evidence>
<dbReference type="PANTHER" id="PTHR48063">
    <property type="entry name" value="LRR RECEPTOR-LIKE KINASE"/>
    <property type="match status" value="1"/>
</dbReference>
<dbReference type="InterPro" id="IPR032675">
    <property type="entry name" value="LRR_dom_sf"/>
</dbReference>
<proteinExistence type="predicted"/>